<reference evidence="3" key="1">
    <citation type="submission" date="2021-08" db="EMBL/GenBank/DDBJ databases">
        <title>Flavobacterium sp. strain CC-SYL302.</title>
        <authorList>
            <person name="Lin S.-Y."/>
            <person name="Lee T.-H."/>
            <person name="Young C.-C."/>
        </authorList>
    </citation>
    <scope>NUCLEOTIDE SEQUENCE</scope>
    <source>
        <strain evidence="3">CC-SYL302</strain>
    </source>
</reference>
<evidence type="ECO:0000259" key="2">
    <source>
        <dbReference type="Pfam" id="PF10988"/>
    </source>
</evidence>
<evidence type="ECO:0000313" key="4">
    <source>
        <dbReference type="Proteomes" id="UP001163328"/>
    </source>
</evidence>
<keyword evidence="1" id="KW-0812">Transmembrane</keyword>
<evidence type="ECO:0000256" key="1">
    <source>
        <dbReference type="SAM" id="Phobius"/>
    </source>
</evidence>
<dbReference type="EMBL" id="CP081495">
    <property type="protein sequence ID" value="UYW00308.1"/>
    <property type="molecule type" value="Genomic_DNA"/>
</dbReference>
<protein>
    <submittedName>
        <fullName evidence="3">DUF2807 domain-containing protein</fullName>
    </submittedName>
</protein>
<keyword evidence="1" id="KW-0472">Membrane</keyword>
<dbReference type="InterPro" id="IPR021255">
    <property type="entry name" value="DUF2807"/>
</dbReference>
<evidence type="ECO:0000313" key="3">
    <source>
        <dbReference type="EMBL" id="UYW00308.1"/>
    </source>
</evidence>
<feature type="domain" description="Putative auto-transporter adhesin head GIN" evidence="2">
    <location>
        <begin position="51"/>
        <end position="125"/>
    </location>
</feature>
<keyword evidence="1" id="KW-1133">Transmembrane helix</keyword>
<proteinExistence type="predicted"/>
<dbReference type="PROSITE" id="PS51257">
    <property type="entry name" value="PROKAR_LIPOPROTEIN"/>
    <property type="match status" value="1"/>
</dbReference>
<organism evidence="3 4">
    <name type="scientific">Flavobacterium agricola</name>
    <dbReference type="NCBI Taxonomy" id="2870839"/>
    <lineage>
        <taxon>Bacteria</taxon>
        <taxon>Pseudomonadati</taxon>
        <taxon>Bacteroidota</taxon>
        <taxon>Flavobacteriia</taxon>
        <taxon>Flavobacteriales</taxon>
        <taxon>Flavobacteriaceae</taxon>
        <taxon>Flavobacterium</taxon>
    </lineage>
</organism>
<sequence length="129" mass="14663">MIRFTLYYIKLIIAFITALFFTSCNLNFNGMETIAHKGDIIKKEISLPSSFNKIKVSNALHVIVSQNAETKVWVEAHENLHEHISVSVEKETLVIKKDKNFKSNSVNTIYVTAPNIEKLKASSGYYKIV</sequence>
<dbReference type="Pfam" id="PF10988">
    <property type="entry name" value="DUF2807"/>
    <property type="match status" value="1"/>
</dbReference>
<accession>A0ABY6M0B2</accession>
<dbReference type="Gene3D" id="2.160.20.120">
    <property type="match status" value="1"/>
</dbReference>
<name>A0ABY6M0B2_9FLAO</name>
<dbReference type="Proteomes" id="UP001163328">
    <property type="component" value="Chromosome"/>
</dbReference>
<keyword evidence="4" id="KW-1185">Reference proteome</keyword>
<gene>
    <name evidence="3" type="ORF">K5I29_06905</name>
</gene>
<feature type="transmembrane region" description="Helical" evidence="1">
    <location>
        <begin position="6"/>
        <end position="28"/>
    </location>
</feature>